<organism evidence="2 3">
    <name type="scientific">Erythrobacter aureus</name>
    <dbReference type="NCBI Taxonomy" id="2182384"/>
    <lineage>
        <taxon>Bacteria</taxon>
        <taxon>Pseudomonadati</taxon>
        <taxon>Pseudomonadota</taxon>
        <taxon>Alphaproteobacteria</taxon>
        <taxon>Sphingomonadales</taxon>
        <taxon>Erythrobacteraceae</taxon>
        <taxon>Erythrobacter/Porphyrobacter group</taxon>
        <taxon>Erythrobacter</taxon>
    </lineage>
</organism>
<sequence>MIFRRDLGIVAALVLGLAPLGACSEEGFEGSRIDQARASMGGDDPRAARLHLERALDEGANRAELAALFGEVELLSGDLAAARAWLAPQEFSDATRALGFRMLGRLEMAEGDLRAAGAAFDRSHAVDPENAELWVDIGRLRYRGGEQFEAIEAVDHALAIDPANGEALRFKGQLARDAQGMEAGAKLLGRALRSRPEDIDLRVEYAATLGDAGRAEEALQVLRGTNSSAATTPRGLFVQAVLAARGRHFRLSRDLLSRSGLQQDDVASARLLSAIIDLEEGNFASAAQGLDRLYTWQPDNPRIRDLLAYALSRDGGERELVHRFAGMAASNSSSAYLRVLVGRAYEALGNRERAAIYIDLAALGGGNFSVLPSLTPPELLAISEGEGGQKVRDYVRNAIAGREAVAALRKGREFARRFPGSADAQAILGDAEFARGNKRAAREAYRRSAQVRRPWPLALRLAGAQEDPQSARQLLTAYVRENPMNGDAAAILADALAAEGDWTRAVALLDHAMGLGLGRVPWVLAARSVGAIQLDNPEEALDFALAAHDLQPMNPLAISALIAALPEGEERARRELEAKLHSLRPD</sequence>
<feature type="repeat" description="TPR" evidence="1">
    <location>
        <begin position="97"/>
        <end position="130"/>
    </location>
</feature>
<dbReference type="InterPro" id="IPR011990">
    <property type="entry name" value="TPR-like_helical_dom_sf"/>
</dbReference>
<dbReference type="AlphaFoldDB" id="A0A345YEV3"/>
<dbReference type="PANTHER" id="PTHR12558">
    <property type="entry name" value="CELL DIVISION CYCLE 16,23,27"/>
    <property type="match status" value="1"/>
</dbReference>
<keyword evidence="3" id="KW-1185">Reference proteome</keyword>
<dbReference type="Pfam" id="PF14559">
    <property type="entry name" value="TPR_19"/>
    <property type="match status" value="2"/>
</dbReference>
<dbReference type="Pfam" id="PF13432">
    <property type="entry name" value="TPR_16"/>
    <property type="match status" value="1"/>
</dbReference>
<dbReference type="SMART" id="SM00028">
    <property type="entry name" value="TPR"/>
    <property type="match status" value="4"/>
</dbReference>
<accession>A0A345YEV3</accession>
<dbReference type="RefSeq" id="WP_115416636.1">
    <property type="nucleotide sequence ID" value="NZ_CP031357.1"/>
</dbReference>
<dbReference type="PANTHER" id="PTHR12558:SF13">
    <property type="entry name" value="CELL DIVISION CYCLE PROTEIN 27 HOMOLOG"/>
    <property type="match status" value="1"/>
</dbReference>
<proteinExistence type="predicted"/>
<evidence type="ECO:0000256" key="1">
    <source>
        <dbReference type="PROSITE-ProRule" id="PRU00339"/>
    </source>
</evidence>
<evidence type="ECO:0000313" key="3">
    <source>
        <dbReference type="Proteomes" id="UP000254508"/>
    </source>
</evidence>
<gene>
    <name evidence="2" type="ORF">DVR09_09025</name>
</gene>
<dbReference type="InterPro" id="IPR019734">
    <property type="entry name" value="TPR_rpt"/>
</dbReference>
<name>A0A345YEV3_9SPHN</name>
<dbReference type="Gene3D" id="1.25.40.10">
    <property type="entry name" value="Tetratricopeptide repeat domain"/>
    <property type="match status" value="3"/>
</dbReference>
<dbReference type="PROSITE" id="PS50005">
    <property type="entry name" value="TPR"/>
    <property type="match status" value="2"/>
</dbReference>
<evidence type="ECO:0000313" key="2">
    <source>
        <dbReference type="EMBL" id="AXK42455.1"/>
    </source>
</evidence>
<dbReference type="Proteomes" id="UP000254508">
    <property type="component" value="Chromosome"/>
</dbReference>
<protein>
    <submittedName>
        <fullName evidence="2">Uncharacterized protein</fullName>
    </submittedName>
</protein>
<feature type="repeat" description="TPR" evidence="1">
    <location>
        <begin position="131"/>
        <end position="164"/>
    </location>
</feature>
<dbReference type="SUPFAM" id="SSF48452">
    <property type="entry name" value="TPR-like"/>
    <property type="match status" value="2"/>
</dbReference>
<dbReference type="EMBL" id="CP031357">
    <property type="protein sequence ID" value="AXK42455.1"/>
    <property type="molecule type" value="Genomic_DNA"/>
</dbReference>
<dbReference type="OrthoDB" id="7259535at2"/>
<keyword evidence="1" id="KW-0802">TPR repeat</keyword>
<reference evidence="3" key="1">
    <citation type="submission" date="2018-07" db="EMBL/GenBank/DDBJ databases">
        <title>Genome sequence of Erythrobacter strain YH-07, an antagonistic bacterium isolated from Yellow Sea.</title>
        <authorList>
            <person name="Tang T."/>
            <person name="Liu Q."/>
            <person name="Sun X."/>
        </authorList>
    </citation>
    <scope>NUCLEOTIDE SEQUENCE [LARGE SCALE GENOMIC DNA]</scope>
    <source>
        <strain evidence="3">YH-07</strain>
    </source>
</reference>
<dbReference type="KEGG" id="err:DVR09_09025"/>